<dbReference type="KEGG" id="tvo:TVG0251088"/>
<reference evidence="1 2" key="1">
    <citation type="journal article" date="1999" name="Proc. Jpn. Acad.">
        <title>Determination of the complete genomic DNA sequence of Thermoplasma volvanium GSS1.</title>
        <authorList>
            <person name="Kawashima T."/>
            <person name="Yamamoto Y."/>
            <person name="Aramaki H."/>
            <person name="Nunoshiba T."/>
            <person name="Kawamoto T."/>
            <person name="Watanabe K."/>
            <person name="Yamazaki M."/>
            <person name="Kanehori K."/>
            <person name="Amano N."/>
            <person name="Ohya Y."/>
            <person name="Makino K."/>
            <person name="Suzuki M."/>
        </authorList>
    </citation>
    <scope>NUCLEOTIDE SEQUENCE [LARGE SCALE GENOMIC DNA]</scope>
    <source>
        <strain evidence="2">ATCC 51530 / DSM 4299 / JCM 9571 / NBRC 15438 / GSS1</strain>
    </source>
</reference>
<evidence type="ECO:0000313" key="2">
    <source>
        <dbReference type="Proteomes" id="UP000001017"/>
    </source>
</evidence>
<proteinExistence type="predicted"/>
<gene>
    <name evidence="1" type="ORF">TVG0251088</name>
</gene>
<name>Q97C65_THEVO</name>
<dbReference type="HOGENOM" id="CLU_1575039_0_0_2"/>
<sequence>MLFGKINNRNVYVIVNHNIVSLKRTVIEQLWRSKGRKIVIYTYGNRSIANRIAVEFPDSDLFEFGGYSSTLADTRERARALGYQLAVEIFSEALQINNLNIIITGYENLHISSLEYEDKELTSVFLSELLESMDPEHNRNSLYFISSTGDEVVEVAIKSIFPQAVLINE</sequence>
<dbReference type="GeneID" id="1440754"/>
<evidence type="ECO:0000313" key="1">
    <source>
        <dbReference type="EMBL" id="BAB59382.1"/>
    </source>
</evidence>
<dbReference type="Proteomes" id="UP000001017">
    <property type="component" value="Chromosome"/>
</dbReference>
<dbReference type="AlphaFoldDB" id="Q97C65"/>
<dbReference type="OrthoDB" id="57068at2157"/>
<dbReference type="RefSeq" id="WP_010916494.1">
    <property type="nucleotide sequence ID" value="NC_002689.2"/>
</dbReference>
<accession>Q97C65</accession>
<reference evidence="1 2" key="2">
    <citation type="journal article" date="2000" name="Proc. Natl. Acad. Sci. U.S.A.">
        <title>Archaeal adaptation to higher temperatures revealed by genomic sequence of Thermoplasma volcanium.</title>
        <authorList>
            <person name="Kawashima T."/>
            <person name="Amano N."/>
            <person name="Koike H."/>
            <person name="Makino S."/>
            <person name="Higuchi S."/>
            <person name="Kawashima-Ohya Y."/>
            <person name="Watanabe K."/>
            <person name="Yamazaki M."/>
            <person name="Kanehori K."/>
            <person name="Kawamoto T."/>
            <person name="Nunoshiba T."/>
            <person name="Yamamoto Y."/>
            <person name="Aramaki H."/>
            <person name="Makino K."/>
            <person name="Suzuki M."/>
        </authorList>
    </citation>
    <scope>NUCLEOTIDE SEQUENCE [LARGE SCALE GENOMIC DNA]</scope>
    <source>
        <strain evidence="2">ATCC 51530 / DSM 4299 / JCM 9571 / NBRC 15438 / GSS1</strain>
    </source>
</reference>
<organism evidence="1 2">
    <name type="scientific">Thermoplasma volcanium (strain ATCC 51530 / DSM 4299 / JCM 9571 / NBRC 15438 / GSS1)</name>
    <dbReference type="NCBI Taxonomy" id="273116"/>
    <lineage>
        <taxon>Archaea</taxon>
        <taxon>Methanobacteriati</taxon>
        <taxon>Thermoplasmatota</taxon>
        <taxon>Thermoplasmata</taxon>
        <taxon>Thermoplasmatales</taxon>
        <taxon>Thermoplasmataceae</taxon>
        <taxon>Thermoplasma</taxon>
    </lineage>
</organism>
<protein>
    <submittedName>
        <fullName evidence="1">TVG0251088 protein</fullName>
    </submittedName>
</protein>
<keyword evidence="2" id="KW-1185">Reference proteome</keyword>
<dbReference type="eggNOG" id="arCOG07359">
    <property type="taxonomic scope" value="Archaea"/>
</dbReference>
<dbReference type="PaxDb" id="273116-14324454"/>
<dbReference type="EMBL" id="BA000011">
    <property type="protein sequence ID" value="BAB59382.1"/>
    <property type="molecule type" value="Genomic_DNA"/>
</dbReference>